<comment type="caution">
    <text evidence="3">The sequence shown here is derived from an EMBL/GenBank/DDBJ whole genome shotgun (WGS) entry which is preliminary data.</text>
</comment>
<dbReference type="PANTHER" id="PTHR12766:SF7">
    <property type="entry name" value="DEATH DOMAIN-ASSOCIATED PROTEIN 6"/>
    <property type="match status" value="1"/>
</dbReference>
<feature type="compositionally biased region" description="Polar residues" evidence="1">
    <location>
        <begin position="31"/>
        <end position="55"/>
    </location>
</feature>
<feature type="region of interest" description="Disordered" evidence="1">
    <location>
        <begin position="1"/>
        <end position="211"/>
    </location>
</feature>
<gene>
    <name evidence="3" type="ORF">FSP39_013298</name>
</gene>
<reference evidence="3" key="1">
    <citation type="submission" date="2019-08" db="EMBL/GenBank/DDBJ databases">
        <title>The improved chromosome-level genome for the pearl oyster Pinctada fucata martensii using PacBio sequencing and Hi-C.</title>
        <authorList>
            <person name="Zheng Z."/>
        </authorList>
    </citation>
    <scope>NUCLEOTIDE SEQUENCE</scope>
    <source>
        <strain evidence="3">ZZ-2019</strain>
        <tissue evidence="3">Adductor muscle</tissue>
    </source>
</reference>
<accession>A0AA88XM72</accession>
<dbReference type="GO" id="GO:0016605">
    <property type="term" value="C:PML body"/>
    <property type="evidence" value="ECO:0007669"/>
    <property type="project" value="TreeGrafter"/>
</dbReference>
<dbReference type="InterPro" id="IPR046426">
    <property type="entry name" value="DAXX_histone-bd_sf"/>
</dbReference>
<keyword evidence="4" id="KW-1185">Reference proteome</keyword>
<dbReference type="Gene3D" id="1.20.58.2170">
    <property type="match status" value="1"/>
</dbReference>
<proteinExistence type="predicted"/>
<dbReference type="GO" id="GO:0042981">
    <property type="term" value="P:regulation of apoptotic process"/>
    <property type="evidence" value="ECO:0007669"/>
    <property type="project" value="TreeGrafter"/>
</dbReference>
<dbReference type="EMBL" id="VSWD01000011">
    <property type="protein sequence ID" value="KAK3088000.1"/>
    <property type="molecule type" value="Genomic_DNA"/>
</dbReference>
<dbReference type="GO" id="GO:0050681">
    <property type="term" value="F:nuclear androgen receptor binding"/>
    <property type="evidence" value="ECO:0007669"/>
    <property type="project" value="TreeGrafter"/>
</dbReference>
<evidence type="ECO:0000313" key="3">
    <source>
        <dbReference type="EMBL" id="KAK3088000.1"/>
    </source>
</evidence>
<dbReference type="GO" id="GO:0003713">
    <property type="term" value="F:transcription coactivator activity"/>
    <property type="evidence" value="ECO:0007669"/>
    <property type="project" value="TreeGrafter"/>
</dbReference>
<name>A0AA88XM72_PINIB</name>
<organism evidence="3 4">
    <name type="scientific">Pinctada imbricata</name>
    <name type="common">Atlantic pearl-oyster</name>
    <name type="synonym">Pinctada martensii</name>
    <dbReference type="NCBI Taxonomy" id="66713"/>
    <lineage>
        <taxon>Eukaryota</taxon>
        <taxon>Metazoa</taxon>
        <taxon>Spiralia</taxon>
        <taxon>Lophotrochozoa</taxon>
        <taxon>Mollusca</taxon>
        <taxon>Bivalvia</taxon>
        <taxon>Autobranchia</taxon>
        <taxon>Pteriomorphia</taxon>
        <taxon>Pterioida</taxon>
        <taxon>Pterioidea</taxon>
        <taxon>Pteriidae</taxon>
        <taxon>Pinctada</taxon>
    </lineage>
</organism>
<feature type="domain" description="Daxx histone-binding" evidence="2">
    <location>
        <begin position="317"/>
        <end position="365"/>
    </location>
</feature>
<dbReference type="GO" id="GO:0006334">
    <property type="term" value="P:nucleosome assembly"/>
    <property type="evidence" value="ECO:0007669"/>
    <property type="project" value="TreeGrafter"/>
</dbReference>
<protein>
    <recommendedName>
        <fullName evidence="2">Daxx histone-binding domain-containing protein</fullName>
    </recommendedName>
</protein>
<dbReference type="GO" id="GO:0003714">
    <property type="term" value="F:transcription corepressor activity"/>
    <property type="evidence" value="ECO:0007669"/>
    <property type="project" value="TreeGrafter"/>
</dbReference>
<dbReference type="Proteomes" id="UP001186944">
    <property type="component" value="Unassembled WGS sequence"/>
</dbReference>
<dbReference type="Pfam" id="PF20920">
    <property type="entry name" value="DAXX_hist_bd"/>
    <property type="match status" value="1"/>
</dbReference>
<dbReference type="AlphaFoldDB" id="A0AA88XM72"/>
<dbReference type="GO" id="GO:0042393">
    <property type="term" value="F:histone binding"/>
    <property type="evidence" value="ECO:0007669"/>
    <property type="project" value="InterPro"/>
</dbReference>
<evidence type="ECO:0000313" key="4">
    <source>
        <dbReference type="Proteomes" id="UP001186944"/>
    </source>
</evidence>
<evidence type="ECO:0000259" key="2">
    <source>
        <dbReference type="Pfam" id="PF20920"/>
    </source>
</evidence>
<feature type="compositionally biased region" description="Polar residues" evidence="1">
    <location>
        <begin position="62"/>
        <end position="80"/>
    </location>
</feature>
<feature type="compositionally biased region" description="Basic and acidic residues" evidence="1">
    <location>
        <begin position="81"/>
        <end position="203"/>
    </location>
</feature>
<dbReference type="PANTHER" id="PTHR12766">
    <property type="entry name" value="DEATH DOMAIN-ASSOCIATED PROTEIN 6 DAXX"/>
    <property type="match status" value="1"/>
</dbReference>
<evidence type="ECO:0000256" key="1">
    <source>
        <dbReference type="SAM" id="MobiDB-lite"/>
    </source>
</evidence>
<feature type="compositionally biased region" description="Basic and acidic residues" evidence="1">
    <location>
        <begin position="1"/>
        <end position="24"/>
    </location>
</feature>
<sequence length="373" mass="43453">MRESVNKSFNLKEDKDKNNSHYEDYMEVNNAVEQASYSGSTSTQDITLHTNNTSDITEEMETSFSGSASTPDFKHQVSNSDIEKKRDDHSDIEKERGGHSDTDKKREGHSEFDKKREGHSDNDKKKEDHSDTDKKKEGHSEAEKKREGHSDTDKKREGHSDTDKKREGHSDTDKKREDHSEAEKKREGHSEAEKKEEKQETKERKKGSKGQIRKLEKLLEDIKDKIEELKQREVSLDEMDDDDSAYIMEDRYQKKFVKVWNKLCEVKGRTPKTGRPSEKKFTYSGTRFPEINRKIESFINKTKKFPDFHDIRQVITKVNHRCKLGMRSSAVEKEAREVFTDVGDKLQRRRQADLLVTFGGHLTNTSDLRFVAY</sequence>
<dbReference type="InterPro" id="IPR046378">
    <property type="entry name" value="DAXX_histone-bd"/>
</dbReference>